<dbReference type="SUPFAM" id="SSF54001">
    <property type="entry name" value="Cysteine proteinases"/>
    <property type="match status" value="1"/>
</dbReference>
<comment type="function">
    <text evidence="9">Catalytic subunit of the poly(A)-nuclease (PAN) deadenylation complex, one of two cytoplasmic mRNA deadenylases involved in mRNA turnover. PAN specifically shortens poly(A) tails of RNA and the activity is stimulated by poly(A)-binding protein PAB1. PAN deadenylation is followed by rapid degradation of the shortened mRNA tails by the CCR4-NOT complex. Deadenylated mRNAs are then degraded by two alternative mechanisms, namely exosome-mediated 3'-5' exonucleolytic degradation, or deadenlyation-dependent mRNA decaping and subsequent 5'-3' exonucleolytic degradation by XRN1. May also be involved in post-transcriptional maturation of mRNA poly(A) tails.</text>
</comment>
<keyword evidence="6 9" id="KW-0479">Metal-binding</keyword>
<keyword evidence="3" id="KW-0853">WD repeat</keyword>
<evidence type="ECO:0000256" key="4">
    <source>
        <dbReference type="ARBA" id="ARBA00022664"/>
    </source>
</evidence>
<evidence type="ECO:0000313" key="11">
    <source>
        <dbReference type="EMBL" id="KIK06572.1"/>
    </source>
</evidence>
<dbReference type="Proteomes" id="UP000054477">
    <property type="component" value="Unassembled WGS sequence"/>
</dbReference>
<feature type="binding site" evidence="9">
    <location>
        <position position="978"/>
    </location>
    <ligand>
        <name>a divalent metal cation</name>
        <dbReference type="ChEBI" id="CHEBI:60240"/>
        <note>catalytic</note>
    </ligand>
</feature>
<dbReference type="InterPro" id="IPR012337">
    <property type="entry name" value="RNaseH-like_sf"/>
</dbReference>
<dbReference type="InterPro" id="IPR050785">
    <property type="entry name" value="PAN2-PAN3_catalytic_subunit"/>
</dbReference>
<comment type="subcellular location">
    <subcellularLocation>
        <location evidence="1 9">Cytoplasm</location>
    </subcellularLocation>
</comment>
<evidence type="ECO:0000313" key="12">
    <source>
        <dbReference type="Proteomes" id="UP000054477"/>
    </source>
</evidence>
<evidence type="ECO:0000256" key="2">
    <source>
        <dbReference type="ARBA" id="ARBA00022490"/>
    </source>
</evidence>
<dbReference type="SUPFAM" id="SSF53098">
    <property type="entry name" value="Ribonuclease H-like"/>
    <property type="match status" value="1"/>
</dbReference>
<comment type="cofactor">
    <cofactor evidence="9">
        <name>a divalent metal cation</name>
        <dbReference type="ChEBI" id="CHEBI:60240"/>
    </cofactor>
    <text evidence="9">Binds 2 metal cations per subunit in the catalytic exonuclease domain.</text>
</comment>
<reference evidence="11 12" key="1">
    <citation type="submission" date="2014-04" db="EMBL/GenBank/DDBJ databases">
        <authorList>
            <consortium name="DOE Joint Genome Institute"/>
            <person name="Kuo A."/>
            <person name="Kohler A."/>
            <person name="Nagy L.G."/>
            <person name="Floudas D."/>
            <person name="Copeland A."/>
            <person name="Barry K.W."/>
            <person name="Cichocki N."/>
            <person name="Veneault-Fourrey C."/>
            <person name="LaButti K."/>
            <person name="Lindquist E.A."/>
            <person name="Lipzen A."/>
            <person name="Lundell T."/>
            <person name="Morin E."/>
            <person name="Murat C."/>
            <person name="Sun H."/>
            <person name="Tunlid A."/>
            <person name="Henrissat B."/>
            <person name="Grigoriev I.V."/>
            <person name="Hibbett D.S."/>
            <person name="Martin F."/>
            <person name="Nordberg H.P."/>
            <person name="Cantor M.N."/>
            <person name="Hua S.X."/>
        </authorList>
    </citation>
    <scope>NUCLEOTIDE SEQUENCE [LARGE SCALE GENOMIC DNA]</scope>
    <source>
        <strain evidence="11 12">LaAM-08-1</strain>
    </source>
</reference>
<keyword evidence="12" id="KW-1185">Reference proteome</keyword>
<dbReference type="InterPro" id="IPR038765">
    <property type="entry name" value="Papain-like_cys_pep_sf"/>
</dbReference>
<dbReference type="Pfam" id="PF13423">
    <property type="entry name" value="UCH_1"/>
    <property type="match status" value="1"/>
</dbReference>
<evidence type="ECO:0000256" key="8">
    <source>
        <dbReference type="ARBA" id="ARBA00022839"/>
    </source>
</evidence>
<evidence type="ECO:0000256" key="5">
    <source>
        <dbReference type="ARBA" id="ARBA00022722"/>
    </source>
</evidence>
<comment type="activity regulation">
    <text evidence="9">Positively regulated by the regulatory subunit PAN3.</text>
</comment>
<dbReference type="PANTHER" id="PTHR15728">
    <property type="entry name" value="DEADENYLATION COMPLEX CATALYTIC SUBUNIT PAN2"/>
    <property type="match status" value="1"/>
</dbReference>
<evidence type="ECO:0000256" key="7">
    <source>
        <dbReference type="ARBA" id="ARBA00022801"/>
    </source>
</evidence>
<dbReference type="GO" id="GO:0031251">
    <property type="term" value="C:PAN complex"/>
    <property type="evidence" value="ECO:0007669"/>
    <property type="project" value="UniProtKB-UniRule"/>
</dbReference>
<comment type="domain">
    <text evidence="9">Contains a pseudo-UCH domain. This ubiquitin C-terminal hydrolase (UCH)-like or ubiquitin specific protease (USP)-like domain is predicted to be catalytically inactive because it lacks the active site catalytic triad characteristic of thiol proteases, with residues at the equivalent structural positions that are incompatible with catalysis, and it cannot bind ubiquitin. It functions as a structural scaffold for intra- and intermolecular interactions in the complex.</text>
</comment>
<dbReference type="InterPro" id="IPR036322">
    <property type="entry name" value="WD40_repeat_dom_sf"/>
</dbReference>
<gene>
    <name evidence="9" type="primary">PAN2</name>
    <name evidence="11" type="ORF">K443DRAFT_88976</name>
</gene>
<dbReference type="InterPro" id="IPR013520">
    <property type="entry name" value="Ribonucl_H"/>
</dbReference>
<dbReference type="InterPro" id="IPR001680">
    <property type="entry name" value="WD40_rpt"/>
</dbReference>
<dbReference type="GO" id="GO:0000289">
    <property type="term" value="P:nuclear-transcribed mRNA poly(A) tail shortening"/>
    <property type="evidence" value="ECO:0007669"/>
    <property type="project" value="UniProtKB-UniRule"/>
</dbReference>
<dbReference type="GO" id="GO:0000932">
    <property type="term" value="C:P-body"/>
    <property type="evidence" value="ECO:0007669"/>
    <property type="project" value="TreeGrafter"/>
</dbReference>
<proteinExistence type="inferred from homology"/>
<dbReference type="EMBL" id="KN838552">
    <property type="protein sequence ID" value="KIK06572.1"/>
    <property type="molecule type" value="Genomic_DNA"/>
</dbReference>
<sequence>MTTYHKIPSIPSLIDSPQPITALSFDPVSDILWAGSNAGRVLAYYGNQGMKGVTFHVGGSQAVSKISAGDNYVRALGASSDRLGSWTKGGMNKWFFRPSAPCDITTFSNASHSHFLAAATTNLELLFLNSMTGSVVRQVPTTSAITQLQFSHSVLLSGSSDGFLRVHDPRTGMGRAGAAESVIKSHMGSIQGLQTIGNFAFTIGMGERQSRPFPDPLVKIYDLRTMRPLPPIAFSSGPAFIQVLPKRVSSVVVVSNQGLVNVVDASNFSSPSEFYQLDISSYLTSFSVSSTGAYMGFGDAEGVIHLISQAEDSVTPFSGFEGQPIPWVDTPALLPNIEWEASTPLNSIGLPYYDTQLLSSWSSQFATTIGDYLPPTKIPPQVLNTMKTNDNVAYAPFPKELRGRRNVISVGPSRGNGRFRSGRSKPTELDPERVAYDMTYGDVPRIYRRVEIEYSKFGVEDFDFGFYNKTDCSGLETHILNSYTNAIVQLMHYVQPIRLLAKSHITTNCPREHCLLCELGFVSRMLEDAHGTNCQSSNFCKTVGVLAQASNAIEIVDYGRETTDVDYAHKIQTFHRFLIDHLSSEGNAFPHNPQLWRRTSDSQSLAAAPITQLVGIDAKNMITCSNCKALREKENMTHVVDLTYPRKPSHGESTVSPDFANVLRSSLLRRMTHKATCQSCKQFSSFTSTRSIPSRDLPPILAINACVYNEDNLGFWLDSKNKHFLQPQIQLHGQNDGVDDTFGVTYEIRAMVVKITTKEKQSHLVAIIKVPESKTYDSPWFVFNDFVVQNISEEEALSFPGRWKTPAILYLDREDARKSLDFSGLPSSIDPTILTRDTSISLNRNDSLIKQEVLRSEELPKPGTLVAIDAEFVSMQQEESEFRSDGTNKVLRPARLSLARVSVLRGDGPRQGVPFIDDHIHTSEVIVDYLTEFSGIKFGDLDPIRSPYTLTPLKLVYKKLRVLVDRGCIFVGHGLSKDFRIINIYVPPEQVIDTVDLYFLKSRQRRLSLRFLSWFVLHQYIQTETHDSIEDARSALGLFNAFQDLEDQGKFDEKLDELYKEGRQFVKIPRPSNHFD</sequence>
<evidence type="ECO:0000259" key="10">
    <source>
        <dbReference type="PROSITE" id="PS50235"/>
    </source>
</evidence>
<dbReference type="InterPro" id="IPR028881">
    <property type="entry name" value="PAN2_UCH_dom"/>
</dbReference>
<dbReference type="HOGENOM" id="CLU_002369_1_0_1"/>
<dbReference type="OrthoDB" id="16516at2759"/>
<dbReference type="InterPro" id="IPR036397">
    <property type="entry name" value="RNaseH_sf"/>
</dbReference>
<accession>A0A0C9Y8N4</accession>
<keyword evidence="7 9" id="KW-0378">Hydrolase</keyword>
<dbReference type="GO" id="GO:0006397">
    <property type="term" value="P:mRNA processing"/>
    <property type="evidence" value="ECO:0007669"/>
    <property type="project" value="UniProtKB-KW"/>
</dbReference>
<dbReference type="HAMAP" id="MF_03182">
    <property type="entry name" value="PAN2"/>
    <property type="match status" value="1"/>
</dbReference>
<dbReference type="EC" id="3.1.13.4" evidence="9"/>
<evidence type="ECO:0000256" key="6">
    <source>
        <dbReference type="ARBA" id="ARBA00022723"/>
    </source>
</evidence>
<dbReference type="SUPFAM" id="SSF50978">
    <property type="entry name" value="WD40 repeat-like"/>
    <property type="match status" value="1"/>
</dbReference>
<dbReference type="SMART" id="SM00320">
    <property type="entry name" value="WD40"/>
    <property type="match status" value="3"/>
</dbReference>
<keyword evidence="5 9" id="KW-0540">Nuclease</keyword>
<evidence type="ECO:0000256" key="9">
    <source>
        <dbReference type="HAMAP-Rule" id="MF_03182"/>
    </source>
</evidence>
<dbReference type="PANTHER" id="PTHR15728:SF0">
    <property type="entry name" value="PAN2-PAN3 DEADENYLATION COMPLEX CATALYTIC SUBUNIT PAN2"/>
    <property type="match status" value="1"/>
</dbReference>
<comment type="subunit">
    <text evidence="9">Forms a heterotrimer with an asymmetric homodimer of the regulatory subunit PAN3 to form the poly(A)-nuclease (PAN) deadenylation complex.</text>
</comment>
<feature type="domain" description="USP" evidence="10">
    <location>
        <begin position="473"/>
        <end position="814"/>
    </location>
</feature>
<comment type="caution">
    <text evidence="9">Lacks conserved residue(s) required for the propagation of feature annotation.</text>
</comment>
<name>A0A0C9Y8N4_9AGAR</name>
<dbReference type="InterPro" id="IPR030843">
    <property type="entry name" value="PAN2"/>
</dbReference>
<keyword evidence="2 9" id="KW-0963">Cytoplasm</keyword>
<dbReference type="GO" id="GO:0004535">
    <property type="term" value="F:poly(A)-specific ribonuclease activity"/>
    <property type="evidence" value="ECO:0007669"/>
    <property type="project" value="UniProtKB-UniRule"/>
</dbReference>
<keyword evidence="8 9" id="KW-0269">Exonuclease</keyword>
<dbReference type="GO" id="GO:0003676">
    <property type="term" value="F:nucleic acid binding"/>
    <property type="evidence" value="ECO:0007669"/>
    <property type="project" value="InterPro"/>
</dbReference>
<dbReference type="SMART" id="SM00479">
    <property type="entry name" value="EXOIII"/>
    <property type="match status" value="1"/>
</dbReference>
<feature type="binding site" evidence="9">
    <location>
        <position position="1031"/>
    </location>
    <ligand>
        <name>a divalent metal cation</name>
        <dbReference type="ChEBI" id="CHEBI:60240"/>
        <note>catalytic</note>
    </ligand>
</feature>
<dbReference type="Gene3D" id="3.90.70.10">
    <property type="entry name" value="Cysteine proteinases"/>
    <property type="match status" value="1"/>
</dbReference>
<dbReference type="InterPro" id="IPR048841">
    <property type="entry name" value="PAN2_N"/>
</dbReference>
<dbReference type="Pfam" id="PF00929">
    <property type="entry name" value="RNase_T"/>
    <property type="match status" value="1"/>
</dbReference>
<dbReference type="Pfam" id="PF20770">
    <property type="entry name" value="PAN2_N"/>
    <property type="match status" value="1"/>
</dbReference>
<evidence type="ECO:0000256" key="3">
    <source>
        <dbReference type="ARBA" id="ARBA00022574"/>
    </source>
</evidence>
<dbReference type="PROSITE" id="PS50235">
    <property type="entry name" value="USP_3"/>
    <property type="match status" value="1"/>
</dbReference>
<dbReference type="Gene3D" id="3.30.420.10">
    <property type="entry name" value="Ribonuclease H-like superfamily/Ribonuclease H"/>
    <property type="match status" value="1"/>
</dbReference>
<protein>
    <recommendedName>
        <fullName evidence="9">PAN2-PAN3 deadenylation complex catalytic subunit PAN2</fullName>
        <ecNumber evidence="9">3.1.13.4</ecNumber>
    </recommendedName>
    <alternativeName>
        <fullName evidence="9">PAB1P-dependent poly(A)-specific ribonuclease</fullName>
    </alternativeName>
    <alternativeName>
        <fullName evidence="9">Poly(A)-nuclease deadenylation complex subunit 2</fullName>
        <shortName evidence="9">PAN deadenylation complex subunit 2</shortName>
    </alternativeName>
</protein>
<keyword evidence="4 9" id="KW-0507">mRNA processing</keyword>
<dbReference type="AlphaFoldDB" id="A0A0C9Y8N4"/>
<dbReference type="Gene3D" id="2.130.10.10">
    <property type="entry name" value="YVTN repeat-like/Quinoprotein amine dehydrogenase"/>
    <property type="match status" value="1"/>
</dbReference>
<reference evidence="12" key="2">
    <citation type="submission" date="2015-01" db="EMBL/GenBank/DDBJ databases">
        <title>Evolutionary Origins and Diversification of the Mycorrhizal Mutualists.</title>
        <authorList>
            <consortium name="DOE Joint Genome Institute"/>
            <consortium name="Mycorrhizal Genomics Consortium"/>
            <person name="Kohler A."/>
            <person name="Kuo A."/>
            <person name="Nagy L.G."/>
            <person name="Floudas D."/>
            <person name="Copeland A."/>
            <person name="Barry K.W."/>
            <person name="Cichocki N."/>
            <person name="Veneault-Fourrey C."/>
            <person name="LaButti K."/>
            <person name="Lindquist E.A."/>
            <person name="Lipzen A."/>
            <person name="Lundell T."/>
            <person name="Morin E."/>
            <person name="Murat C."/>
            <person name="Riley R."/>
            <person name="Ohm R."/>
            <person name="Sun H."/>
            <person name="Tunlid A."/>
            <person name="Henrissat B."/>
            <person name="Grigoriev I.V."/>
            <person name="Hibbett D.S."/>
            <person name="Martin F."/>
        </authorList>
    </citation>
    <scope>NUCLEOTIDE SEQUENCE [LARGE SCALE GENOMIC DNA]</scope>
    <source>
        <strain evidence="12">LaAM-08-1</strain>
    </source>
</reference>
<dbReference type="InterPro" id="IPR028889">
    <property type="entry name" value="USP"/>
</dbReference>
<dbReference type="GO" id="GO:0046872">
    <property type="term" value="F:metal ion binding"/>
    <property type="evidence" value="ECO:0007669"/>
    <property type="project" value="UniProtKB-KW"/>
</dbReference>
<feature type="binding site" evidence="9">
    <location>
        <position position="869"/>
    </location>
    <ligand>
        <name>a divalent metal cation</name>
        <dbReference type="ChEBI" id="CHEBI:60240"/>
        <note>catalytic</note>
    </ligand>
</feature>
<feature type="binding site" evidence="9">
    <location>
        <position position="871"/>
    </location>
    <ligand>
        <name>a divalent metal cation</name>
        <dbReference type="ChEBI" id="CHEBI:60240"/>
        <note>catalytic</note>
    </ligand>
</feature>
<comment type="catalytic activity">
    <reaction evidence="9">
        <text>Exonucleolytic cleavage of poly(A) to 5'-AMP.</text>
        <dbReference type="EC" id="3.1.13.4"/>
    </reaction>
</comment>
<comment type="domain">
    <text evidence="9">The linker, or PAN3 interaction domain (PID), between the WD40 repeats and the pseudo-UCH domain mediates interaction with PAN3.</text>
</comment>
<organism evidence="11 12">
    <name type="scientific">Laccaria amethystina LaAM-08-1</name>
    <dbReference type="NCBI Taxonomy" id="1095629"/>
    <lineage>
        <taxon>Eukaryota</taxon>
        <taxon>Fungi</taxon>
        <taxon>Dikarya</taxon>
        <taxon>Basidiomycota</taxon>
        <taxon>Agaricomycotina</taxon>
        <taxon>Agaricomycetes</taxon>
        <taxon>Agaricomycetidae</taxon>
        <taxon>Agaricales</taxon>
        <taxon>Agaricineae</taxon>
        <taxon>Hydnangiaceae</taxon>
        <taxon>Laccaria</taxon>
    </lineage>
</organism>
<comment type="similarity">
    <text evidence="9">Belongs to the peptidase C19 family. PAN2 subfamily.</text>
</comment>
<dbReference type="FunFam" id="3.30.420.10:FF:000028">
    <property type="entry name" value="PAN2-PAN3 deadenylation complex catalytic subunit PAN2"/>
    <property type="match status" value="1"/>
</dbReference>
<dbReference type="CDD" id="cd06143">
    <property type="entry name" value="PAN2_exo"/>
    <property type="match status" value="1"/>
</dbReference>
<dbReference type="InterPro" id="IPR015943">
    <property type="entry name" value="WD40/YVTN_repeat-like_dom_sf"/>
</dbReference>
<evidence type="ECO:0000256" key="1">
    <source>
        <dbReference type="ARBA" id="ARBA00004496"/>
    </source>
</evidence>
<dbReference type="STRING" id="1095629.A0A0C9Y8N4"/>